<protein>
    <submittedName>
        <fullName evidence="3">EF hand</fullName>
    </submittedName>
</protein>
<proteinExistence type="predicted"/>
<accession>A0A0B1SR94</accession>
<keyword evidence="1" id="KW-0106">Calcium</keyword>
<feature type="non-terminal residue" evidence="3">
    <location>
        <position position="104"/>
    </location>
</feature>
<reference evidence="3 4" key="1">
    <citation type="submission" date="2014-03" db="EMBL/GenBank/DDBJ databases">
        <title>Draft genome of the hookworm Oesophagostomum dentatum.</title>
        <authorList>
            <person name="Mitreva M."/>
        </authorList>
    </citation>
    <scope>NUCLEOTIDE SEQUENCE [LARGE SCALE GENOMIC DNA]</scope>
    <source>
        <strain evidence="3 4">OD-Hann</strain>
    </source>
</reference>
<dbReference type="Gene3D" id="1.10.238.10">
    <property type="entry name" value="EF-hand"/>
    <property type="match status" value="1"/>
</dbReference>
<dbReference type="EMBL" id="KN560481">
    <property type="protein sequence ID" value="KHJ86421.1"/>
    <property type="molecule type" value="Genomic_DNA"/>
</dbReference>
<dbReference type="SUPFAM" id="SSF47473">
    <property type="entry name" value="EF-hand"/>
    <property type="match status" value="1"/>
</dbReference>
<dbReference type="AlphaFoldDB" id="A0A0B1SR94"/>
<evidence type="ECO:0000259" key="2">
    <source>
        <dbReference type="PROSITE" id="PS50222"/>
    </source>
</evidence>
<sequence>MEKIVLDCKQVRLLLLCEFGKKGNARVAQILEIINDVDIDGNGQVEFPEFCVMMKSRPPTLSWQVSSRARGYSSALLKHLAKMFAKSQLTRAFTGEKRMSQLTE</sequence>
<dbReference type="InterPro" id="IPR002048">
    <property type="entry name" value="EF_hand_dom"/>
</dbReference>
<dbReference type="GO" id="GO:0005509">
    <property type="term" value="F:calcium ion binding"/>
    <property type="evidence" value="ECO:0007669"/>
    <property type="project" value="InterPro"/>
</dbReference>
<name>A0A0B1SR94_OESDE</name>
<evidence type="ECO:0000313" key="4">
    <source>
        <dbReference type="Proteomes" id="UP000053660"/>
    </source>
</evidence>
<dbReference type="InterPro" id="IPR011992">
    <property type="entry name" value="EF-hand-dom_pair"/>
</dbReference>
<evidence type="ECO:0000313" key="3">
    <source>
        <dbReference type="EMBL" id="KHJ86421.1"/>
    </source>
</evidence>
<dbReference type="PROSITE" id="PS00018">
    <property type="entry name" value="EF_HAND_1"/>
    <property type="match status" value="1"/>
</dbReference>
<dbReference type="InterPro" id="IPR018247">
    <property type="entry name" value="EF_Hand_1_Ca_BS"/>
</dbReference>
<dbReference type="Proteomes" id="UP000053660">
    <property type="component" value="Unassembled WGS sequence"/>
</dbReference>
<dbReference type="SMART" id="SM00054">
    <property type="entry name" value="EFh"/>
    <property type="match status" value="1"/>
</dbReference>
<organism evidence="3 4">
    <name type="scientific">Oesophagostomum dentatum</name>
    <name type="common">Nodular worm</name>
    <dbReference type="NCBI Taxonomy" id="61180"/>
    <lineage>
        <taxon>Eukaryota</taxon>
        <taxon>Metazoa</taxon>
        <taxon>Ecdysozoa</taxon>
        <taxon>Nematoda</taxon>
        <taxon>Chromadorea</taxon>
        <taxon>Rhabditida</taxon>
        <taxon>Rhabditina</taxon>
        <taxon>Rhabditomorpha</taxon>
        <taxon>Strongyloidea</taxon>
        <taxon>Strongylidae</taxon>
        <taxon>Oesophagostomum</taxon>
    </lineage>
</organism>
<dbReference type="PROSITE" id="PS50222">
    <property type="entry name" value="EF_HAND_2"/>
    <property type="match status" value="1"/>
</dbReference>
<dbReference type="OrthoDB" id="26525at2759"/>
<dbReference type="Pfam" id="PF00036">
    <property type="entry name" value="EF-hand_1"/>
    <property type="match status" value="1"/>
</dbReference>
<keyword evidence="4" id="KW-1185">Reference proteome</keyword>
<evidence type="ECO:0000256" key="1">
    <source>
        <dbReference type="ARBA" id="ARBA00022837"/>
    </source>
</evidence>
<feature type="domain" description="EF-hand" evidence="2">
    <location>
        <begin position="25"/>
        <end position="60"/>
    </location>
</feature>
<gene>
    <name evidence="3" type="ORF">OESDEN_13833</name>
</gene>